<feature type="domain" description="Essential protein Yae1 N-terminal" evidence="2">
    <location>
        <begin position="31"/>
        <end position="68"/>
    </location>
</feature>
<protein>
    <recommendedName>
        <fullName evidence="2">Essential protein Yae1 N-terminal domain-containing protein</fullName>
    </recommendedName>
</protein>
<dbReference type="OMA" id="FKQVCSM"/>
<proteinExistence type="inferred from homology"/>
<dbReference type="KEGG" id="dpx:DAPPUDRAFT_40007"/>
<dbReference type="STRING" id="6669.E9FS16"/>
<dbReference type="Proteomes" id="UP000000305">
    <property type="component" value="Unassembled WGS sequence"/>
</dbReference>
<dbReference type="AlphaFoldDB" id="E9FS16"/>
<keyword evidence="4" id="KW-1185">Reference proteome</keyword>
<dbReference type="Pfam" id="PF09811">
    <property type="entry name" value="Yae1_N"/>
    <property type="match status" value="1"/>
</dbReference>
<gene>
    <name evidence="3" type="ORF">DAPPUDRAFT_40007</name>
</gene>
<dbReference type="PANTHER" id="PTHR28532:SF1">
    <property type="entry name" value="ORAL CANCER OVEREXPRESSED 1"/>
    <property type="match status" value="1"/>
</dbReference>
<dbReference type="InterPro" id="IPR019191">
    <property type="entry name" value="Essential_protein_Yae1_N"/>
</dbReference>
<name>E9FS16_DAPPU</name>
<dbReference type="InParanoid" id="E9FS16"/>
<dbReference type="PANTHER" id="PTHR28532">
    <property type="entry name" value="GEO13458P1"/>
    <property type="match status" value="1"/>
</dbReference>
<comment type="similarity">
    <text evidence="1">Belongs to the LTO1 family.</text>
</comment>
<dbReference type="eggNOG" id="KOG4595">
    <property type="taxonomic scope" value="Eukaryota"/>
</dbReference>
<dbReference type="OrthoDB" id="48036at2759"/>
<accession>E9FS16</accession>
<evidence type="ECO:0000259" key="2">
    <source>
        <dbReference type="Pfam" id="PF09811"/>
    </source>
</evidence>
<evidence type="ECO:0000313" key="4">
    <source>
        <dbReference type="Proteomes" id="UP000000305"/>
    </source>
</evidence>
<dbReference type="InterPro" id="IPR052436">
    <property type="entry name" value="LTO1_adapter"/>
</dbReference>
<evidence type="ECO:0000256" key="1">
    <source>
        <dbReference type="ARBA" id="ARBA00038090"/>
    </source>
</evidence>
<reference evidence="3 4" key="1">
    <citation type="journal article" date="2011" name="Science">
        <title>The ecoresponsive genome of Daphnia pulex.</title>
        <authorList>
            <person name="Colbourne J.K."/>
            <person name="Pfrender M.E."/>
            <person name="Gilbert D."/>
            <person name="Thomas W.K."/>
            <person name="Tucker A."/>
            <person name="Oakley T.H."/>
            <person name="Tokishita S."/>
            <person name="Aerts A."/>
            <person name="Arnold G.J."/>
            <person name="Basu M.K."/>
            <person name="Bauer D.J."/>
            <person name="Caceres C.E."/>
            <person name="Carmel L."/>
            <person name="Casola C."/>
            <person name="Choi J.H."/>
            <person name="Detter J.C."/>
            <person name="Dong Q."/>
            <person name="Dusheyko S."/>
            <person name="Eads B.D."/>
            <person name="Frohlich T."/>
            <person name="Geiler-Samerotte K.A."/>
            <person name="Gerlach D."/>
            <person name="Hatcher P."/>
            <person name="Jogdeo S."/>
            <person name="Krijgsveld J."/>
            <person name="Kriventseva E.V."/>
            <person name="Kultz D."/>
            <person name="Laforsch C."/>
            <person name="Lindquist E."/>
            <person name="Lopez J."/>
            <person name="Manak J.R."/>
            <person name="Muller J."/>
            <person name="Pangilinan J."/>
            <person name="Patwardhan R.P."/>
            <person name="Pitluck S."/>
            <person name="Pritham E.J."/>
            <person name="Rechtsteiner A."/>
            <person name="Rho M."/>
            <person name="Rogozin I.B."/>
            <person name="Sakarya O."/>
            <person name="Salamov A."/>
            <person name="Schaack S."/>
            <person name="Shapiro H."/>
            <person name="Shiga Y."/>
            <person name="Skalitzky C."/>
            <person name="Smith Z."/>
            <person name="Souvorov A."/>
            <person name="Sung W."/>
            <person name="Tang Z."/>
            <person name="Tsuchiya D."/>
            <person name="Tu H."/>
            <person name="Vos H."/>
            <person name="Wang M."/>
            <person name="Wolf Y.I."/>
            <person name="Yamagata H."/>
            <person name="Yamada T."/>
            <person name="Ye Y."/>
            <person name="Shaw J.R."/>
            <person name="Andrews J."/>
            <person name="Crease T.J."/>
            <person name="Tang H."/>
            <person name="Lucas S.M."/>
            <person name="Robertson H.M."/>
            <person name="Bork P."/>
            <person name="Koonin E.V."/>
            <person name="Zdobnov E.M."/>
            <person name="Grigoriev I.V."/>
            <person name="Lynch M."/>
            <person name="Boore J.L."/>
        </authorList>
    </citation>
    <scope>NUCLEOTIDE SEQUENCE [LARGE SCALE GENOMIC DNA]</scope>
</reference>
<evidence type="ECO:0000313" key="3">
    <source>
        <dbReference type="EMBL" id="EFX89952.1"/>
    </source>
</evidence>
<organism evidence="3 4">
    <name type="scientific">Daphnia pulex</name>
    <name type="common">Water flea</name>
    <dbReference type="NCBI Taxonomy" id="6669"/>
    <lineage>
        <taxon>Eukaryota</taxon>
        <taxon>Metazoa</taxon>
        <taxon>Ecdysozoa</taxon>
        <taxon>Arthropoda</taxon>
        <taxon>Crustacea</taxon>
        <taxon>Branchiopoda</taxon>
        <taxon>Diplostraca</taxon>
        <taxon>Cladocera</taxon>
        <taxon>Anomopoda</taxon>
        <taxon>Daphniidae</taxon>
        <taxon>Daphnia</taxon>
    </lineage>
</organism>
<dbReference type="EMBL" id="GL732523">
    <property type="protein sequence ID" value="EFX89952.1"/>
    <property type="molecule type" value="Genomic_DNA"/>
</dbReference>
<dbReference type="HOGENOM" id="CLU_093191_0_1_1"/>
<sequence>MAVNKKESDFDIQDAFNSLLVSEDNLVAKAYEEGLLQGEIAGFQEGFDLGRQKGSEIGSEIFFYRGFAKSWIALLSGDLKEADSKSLKALTKLLTLLERFPQENPKNQDIVSLLQDIRSKFKHCCAILKVDASYSANNQLNF</sequence>